<dbReference type="InterPro" id="IPR036942">
    <property type="entry name" value="Beta-barrel_TonB_sf"/>
</dbReference>
<dbReference type="AlphaFoldDB" id="A0A1X9N9Z6"/>
<evidence type="ECO:0000256" key="9">
    <source>
        <dbReference type="ARBA" id="ARBA00023170"/>
    </source>
</evidence>
<dbReference type="STRING" id="716816.BST96_03500"/>
<dbReference type="InterPro" id="IPR039426">
    <property type="entry name" value="TonB-dep_rcpt-like"/>
</dbReference>
<dbReference type="PANTHER" id="PTHR30069:SF29">
    <property type="entry name" value="HEMOGLOBIN AND HEMOGLOBIN-HAPTOGLOBIN-BINDING PROTEIN 1-RELATED"/>
    <property type="match status" value="1"/>
</dbReference>
<accession>A0A1X9N9Z6</accession>
<organism evidence="12 13">
    <name type="scientific">Oceanicoccus sagamiensis</name>
    <dbReference type="NCBI Taxonomy" id="716816"/>
    <lineage>
        <taxon>Bacteria</taxon>
        <taxon>Pseudomonadati</taxon>
        <taxon>Pseudomonadota</taxon>
        <taxon>Gammaproteobacteria</taxon>
        <taxon>Cellvibrionales</taxon>
        <taxon>Spongiibacteraceae</taxon>
        <taxon>Oceanicoccus</taxon>
    </lineage>
</organism>
<comment type="subcellular location">
    <subcellularLocation>
        <location evidence="1">Cell outer membrane</location>
        <topology evidence="1">Multi-pass membrane protein</topology>
    </subcellularLocation>
</comment>
<name>A0A1X9N9Z6_9GAMM</name>
<gene>
    <name evidence="12" type="ORF">BST96_03500</name>
</gene>
<dbReference type="PANTHER" id="PTHR30069">
    <property type="entry name" value="TONB-DEPENDENT OUTER MEMBRANE RECEPTOR"/>
    <property type="match status" value="1"/>
</dbReference>
<protein>
    <recommendedName>
        <fullName evidence="11">TonB-dependent receptor-like beta-barrel domain-containing protein</fullName>
    </recommendedName>
</protein>
<dbReference type="KEGG" id="osg:BST96_03500"/>
<evidence type="ECO:0000256" key="3">
    <source>
        <dbReference type="ARBA" id="ARBA00022448"/>
    </source>
</evidence>
<feature type="domain" description="TonB-dependent receptor-like beta-barrel" evidence="11">
    <location>
        <begin position="96"/>
        <end position="523"/>
    </location>
</feature>
<keyword evidence="3" id="KW-0813">Transport</keyword>
<keyword evidence="9" id="KW-0675">Receptor</keyword>
<comment type="similarity">
    <text evidence="2">Belongs to the TonB-dependent receptor family. Hemoglobin/haptoglobin binding protein subfamily.</text>
</comment>
<dbReference type="GO" id="GO:0015344">
    <property type="term" value="F:siderophore uptake transmembrane transporter activity"/>
    <property type="evidence" value="ECO:0007669"/>
    <property type="project" value="TreeGrafter"/>
</dbReference>
<evidence type="ECO:0000256" key="8">
    <source>
        <dbReference type="ARBA" id="ARBA00023136"/>
    </source>
</evidence>
<dbReference type="Gene3D" id="2.40.170.20">
    <property type="entry name" value="TonB-dependent receptor, beta-barrel domain"/>
    <property type="match status" value="1"/>
</dbReference>
<evidence type="ECO:0000256" key="10">
    <source>
        <dbReference type="ARBA" id="ARBA00023237"/>
    </source>
</evidence>
<keyword evidence="10" id="KW-0998">Cell outer membrane</keyword>
<evidence type="ECO:0000313" key="12">
    <source>
        <dbReference type="EMBL" id="ARN73252.1"/>
    </source>
</evidence>
<dbReference type="Proteomes" id="UP000193450">
    <property type="component" value="Chromosome"/>
</dbReference>
<keyword evidence="8" id="KW-0472">Membrane</keyword>
<dbReference type="SUPFAM" id="SSF56935">
    <property type="entry name" value="Porins"/>
    <property type="match status" value="1"/>
</dbReference>
<keyword evidence="5" id="KW-0812">Transmembrane</keyword>
<keyword evidence="13" id="KW-1185">Reference proteome</keyword>
<dbReference type="OrthoDB" id="7622322at2"/>
<dbReference type="RefSeq" id="WP_085757361.1">
    <property type="nucleotide sequence ID" value="NZ_CP019343.1"/>
</dbReference>
<dbReference type="Pfam" id="PF00593">
    <property type="entry name" value="TonB_dep_Rec_b-barrel"/>
    <property type="match status" value="1"/>
</dbReference>
<reference evidence="12 13" key="1">
    <citation type="submission" date="2016-11" db="EMBL/GenBank/DDBJ databases">
        <title>Trade-off between light-utilization and light-protection in marine flavobacteria.</title>
        <authorList>
            <person name="Kumagai Y."/>
        </authorList>
    </citation>
    <scope>NUCLEOTIDE SEQUENCE [LARGE SCALE GENOMIC DNA]</scope>
    <source>
        <strain evidence="12 13">NBRC 107125</strain>
    </source>
</reference>
<keyword evidence="7" id="KW-0798">TonB box</keyword>
<dbReference type="GO" id="GO:0044718">
    <property type="term" value="P:siderophore transmembrane transport"/>
    <property type="evidence" value="ECO:0007669"/>
    <property type="project" value="TreeGrafter"/>
</dbReference>
<keyword evidence="6" id="KW-0732">Signal</keyword>
<evidence type="ECO:0000256" key="5">
    <source>
        <dbReference type="ARBA" id="ARBA00022692"/>
    </source>
</evidence>
<evidence type="ECO:0000313" key="13">
    <source>
        <dbReference type="Proteomes" id="UP000193450"/>
    </source>
</evidence>
<proteinExistence type="inferred from homology"/>
<evidence type="ECO:0000256" key="1">
    <source>
        <dbReference type="ARBA" id="ARBA00004571"/>
    </source>
</evidence>
<dbReference type="InterPro" id="IPR000531">
    <property type="entry name" value="Beta-barrel_TonB"/>
</dbReference>
<evidence type="ECO:0000256" key="2">
    <source>
        <dbReference type="ARBA" id="ARBA00008143"/>
    </source>
</evidence>
<dbReference type="EMBL" id="CP019343">
    <property type="protein sequence ID" value="ARN73252.1"/>
    <property type="molecule type" value="Genomic_DNA"/>
</dbReference>
<evidence type="ECO:0000256" key="6">
    <source>
        <dbReference type="ARBA" id="ARBA00022729"/>
    </source>
</evidence>
<evidence type="ECO:0000259" key="11">
    <source>
        <dbReference type="Pfam" id="PF00593"/>
    </source>
</evidence>
<evidence type="ECO:0000256" key="7">
    <source>
        <dbReference type="ARBA" id="ARBA00023077"/>
    </source>
</evidence>
<evidence type="ECO:0000256" key="4">
    <source>
        <dbReference type="ARBA" id="ARBA00022452"/>
    </source>
</evidence>
<dbReference type="GO" id="GO:0009279">
    <property type="term" value="C:cell outer membrane"/>
    <property type="evidence" value="ECO:0007669"/>
    <property type="project" value="UniProtKB-SubCell"/>
</dbReference>
<sequence>MKSSETVLDIRLADIESLGLSWDAMLQGYEEDELGANGGMFFNWQKGDTNWIGGLEVSDRAKPEFIERYKYFPDGSLDYYRDNKTQEDGWNGKLTSTFGRSLASGSAFQVNGLYEDFTNKLNKNREQFQPMGDGLALEEDRTSAEQDKGYKWELGLDYDMFFSAQNTLKWQWIQNRSSSDFERLISESYLLSGDDDFYSQEDKTKRTSESILKGTLLSQPRKGFSSRSGLELVYNSLDQRLNLIEQGILTEDSDQGIAEERAEAFWFGEWQLKADLSFEVGSGVEYSQVRQNGDVRQQREFTYYKPEMELNYRPSPNDNWLFGMNRDVKQLNLADFANSVDDTQDEVRLANPDLEPEKSWQFRIQYERVFKQEKGNIKAKYYYHDVEDVVDQTPISEDESVLGNIGDGTRQGVVLDADIALAQNTRGTMNVSLLWTEVTDPFTGETRDFKDARDKTVTVELRQEFPRLHLPMTAGIIYYYKGSYENRRIDEINTISETEGYLDSYFEWQLPNKMNMRVDVKNLFDNTIETDRVNYALSIEDGTIESTELRERRLGRFWELTISGQI</sequence>
<keyword evidence="4" id="KW-1134">Transmembrane beta strand</keyword>